<dbReference type="EMBL" id="DRWN01000058">
    <property type="protein sequence ID" value="HHK68880.1"/>
    <property type="molecule type" value="Genomic_DNA"/>
</dbReference>
<comment type="caution">
    <text evidence="1">The sequence shown here is derived from an EMBL/GenBank/DDBJ whole genome shotgun (WGS) entry which is preliminary data.</text>
</comment>
<dbReference type="AlphaFoldDB" id="A0A7C5LCU5"/>
<sequence>MTVSSVDLSAERKGILAAFIRFLNDRLGYDFNVEKEFDKRFLLQKYVFLAKYLGLDLAYDYSLYMYGPYSKELADDYYELARQKVLPEASLPPEFNADAFVSLVKDRDAKWLETAASILMVLEKYPGMSENEVYDILRMSKPWLTYESFEKVYKILSMKQPV</sequence>
<reference evidence="1" key="1">
    <citation type="journal article" date="2020" name="mSystems">
        <title>Genome- and Community-Level Interaction Insights into Carbon Utilization and Element Cycling Functions of Hydrothermarchaeota in Hydrothermal Sediment.</title>
        <authorList>
            <person name="Zhou Z."/>
            <person name="Liu Y."/>
            <person name="Xu W."/>
            <person name="Pan J."/>
            <person name="Luo Z.H."/>
            <person name="Li M."/>
        </authorList>
    </citation>
    <scope>NUCLEOTIDE SEQUENCE [LARGE SCALE GENOMIC DNA]</scope>
    <source>
        <strain evidence="1">SpSt-1056</strain>
    </source>
</reference>
<organism evidence="1">
    <name type="scientific">Caldiarchaeum subterraneum</name>
    <dbReference type="NCBI Taxonomy" id="311458"/>
    <lineage>
        <taxon>Archaea</taxon>
        <taxon>Nitrososphaerota</taxon>
        <taxon>Candidatus Caldarchaeales</taxon>
        <taxon>Candidatus Caldarchaeaceae</taxon>
        <taxon>Candidatus Caldarchaeum</taxon>
    </lineage>
</organism>
<evidence type="ECO:0008006" key="2">
    <source>
        <dbReference type="Google" id="ProtNLM"/>
    </source>
</evidence>
<proteinExistence type="predicted"/>
<evidence type="ECO:0000313" key="1">
    <source>
        <dbReference type="EMBL" id="HHK68880.1"/>
    </source>
</evidence>
<gene>
    <name evidence="1" type="ORF">ENM11_06995</name>
</gene>
<protein>
    <recommendedName>
        <fullName evidence="2">DUF4065 domain-containing protein</fullName>
    </recommendedName>
</protein>
<accession>A0A7C5LCU5</accession>
<name>A0A7C5LCU5_CALS0</name>